<dbReference type="AlphaFoldDB" id="A0A0N1IAR8"/>
<keyword evidence="8" id="KW-0645">Protease</keyword>
<sequence>MCSLDLRMQEKQHRARVHNISLTHGVKFIFLFVALVSPFCLTAGQSSDDNAMAVVLQNEASDGYVNLDPTLSETTGIVSKAGEDEPQVENCTTEDGFPGLCVKYYLCDQDSKTIIEDGYTIIDVRIGGACAKLLDVCCRRNQINEEPKKVTTTTTVPPIAASTDDKAISPTDLNIPLAFDKKTKTGKCGISNPGINIFGDTPRMGDDDTPLSPDNKVYADFGEYPWMVAVLRRHVEGEKWNKNNYKGGGTLIHPSVVMTVAHNVAGMQPEELKIRAGDWDTNTQDEEYEHQEVNVAKIVVHQNYFRPSLYNDIALLFLERPVVMDSQYPNIALGCLDRRPPPVNATCFSMGWGANNFNNKNVYASVLKKVKLGILDHNDCESKLKKTRLGPLFRLHSSFICAGGEQGVDTCKGDGGSSLVCRIKNSYAVYGMVSWGLSCGNKDVPGVYVNVPSFYDWVTSQIAAEGHDTKTYVIT</sequence>
<evidence type="ECO:0000256" key="5">
    <source>
        <dbReference type="ARBA" id="ARBA00076468"/>
    </source>
</evidence>
<name>A0A0N1IAR8_PAPMA</name>
<keyword evidence="9" id="KW-1185">Reference proteome</keyword>
<protein>
    <recommendedName>
        <fullName evidence="4">Phenoloxidase-activating factor 2</fullName>
    </recommendedName>
    <alternativeName>
        <fullName evidence="5">Prophenoloxidase-activating factor II</fullName>
    </alternativeName>
</protein>
<dbReference type="SUPFAM" id="SSF50494">
    <property type="entry name" value="Trypsin-like serine proteases"/>
    <property type="match status" value="1"/>
</dbReference>
<dbReference type="InterPro" id="IPR041515">
    <property type="entry name" value="PPAF-2-like_Clip"/>
</dbReference>
<keyword evidence="6" id="KW-1133">Transmembrane helix</keyword>
<dbReference type="InterPro" id="IPR001314">
    <property type="entry name" value="Peptidase_S1A"/>
</dbReference>
<dbReference type="SMART" id="SM00020">
    <property type="entry name" value="Tryp_SPc"/>
    <property type="match status" value="1"/>
</dbReference>
<dbReference type="FunFam" id="2.40.10.10:FF:000038">
    <property type="entry name" value="Serine protease"/>
    <property type="match status" value="1"/>
</dbReference>
<dbReference type="CDD" id="cd00190">
    <property type="entry name" value="Tryp_SPc"/>
    <property type="match status" value="1"/>
</dbReference>
<dbReference type="InterPro" id="IPR001254">
    <property type="entry name" value="Trypsin_dom"/>
</dbReference>
<dbReference type="PANTHER" id="PTHR24258">
    <property type="entry name" value="SERINE PROTEASE-RELATED"/>
    <property type="match status" value="1"/>
</dbReference>
<evidence type="ECO:0000259" key="7">
    <source>
        <dbReference type="PROSITE" id="PS50240"/>
    </source>
</evidence>
<dbReference type="GO" id="GO:0006508">
    <property type="term" value="P:proteolysis"/>
    <property type="evidence" value="ECO:0007669"/>
    <property type="project" value="UniProtKB-KW"/>
</dbReference>
<dbReference type="Gene3D" id="2.40.10.10">
    <property type="entry name" value="Trypsin-like serine proteases"/>
    <property type="match status" value="1"/>
</dbReference>
<organism evidence="8 9">
    <name type="scientific">Papilio machaon</name>
    <name type="common">Old World swallowtail butterfly</name>
    <dbReference type="NCBI Taxonomy" id="76193"/>
    <lineage>
        <taxon>Eukaryota</taxon>
        <taxon>Metazoa</taxon>
        <taxon>Ecdysozoa</taxon>
        <taxon>Arthropoda</taxon>
        <taxon>Hexapoda</taxon>
        <taxon>Insecta</taxon>
        <taxon>Pterygota</taxon>
        <taxon>Neoptera</taxon>
        <taxon>Endopterygota</taxon>
        <taxon>Lepidoptera</taxon>
        <taxon>Glossata</taxon>
        <taxon>Ditrysia</taxon>
        <taxon>Papilionoidea</taxon>
        <taxon>Papilionidae</taxon>
        <taxon>Papilioninae</taxon>
        <taxon>Papilio</taxon>
    </lineage>
</organism>
<evidence type="ECO:0000256" key="2">
    <source>
        <dbReference type="ARBA" id="ARBA00022525"/>
    </source>
</evidence>
<evidence type="ECO:0000313" key="9">
    <source>
        <dbReference type="Proteomes" id="UP000053240"/>
    </source>
</evidence>
<dbReference type="InterPro" id="IPR043504">
    <property type="entry name" value="Peptidase_S1_PA_chymotrypsin"/>
</dbReference>
<evidence type="ECO:0000256" key="3">
    <source>
        <dbReference type="ARBA" id="ARBA00023157"/>
    </source>
</evidence>
<comment type="subcellular location">
    <subcellularLocation>
        <location evidence="1">Secreted</location>
    </subcellularLocation>
</comment>
<keyword evidence="6" id="KW-0812">Transmembrane</keyword>
<feature type="domain" description="Peptidase S1" evidence="7">
    <location>
        <begin position="197"/>
        <end position="463"/>
    </location>
</feature>
<evidence type="ECO:0000256" key="6">
    <source>
        <dbReference type="SAM" id="Phobius"/>
    </source>
</evidence>
<dbReference type="GO" id="GO:0005576">
    <property type="term" value="C:extracellular region"/>
    <property type="evidence" value="ECO:0007669"/>
    <property type="project" value="UniProtKB-SubCell"/>
</dbReference>
<keyword evidence="2" id="KW-0964">Secreted</keyword>
<accession>A0A0N1IAR8</accession>
<reference evidence="8 9" key="1">
    <citation type="journal article" date="2015" name="Nat. Commun.">
        <title>Outbred genome sequencing and CRISPR/Cas9 gene editing in butterflies.</title>
        <authorList>
            <person name="Li X."/>
            <person name="Fan D."/>
            <person name="Zhang W."/>
            <person name="Liu G."/>
            <person name="Zhang L."/>
            <person name="Zhao L."/>
            <person name="Fang X."/>
            <person name="Chen L."/>
            <person name="Dong Y."/>
            <person name="Chen Y."/>
            <person name="Ding Y."/>
            <person name="Zhao R."/>
            <person name="Feng M."/>
            <person name="Zhu Y."/>
            <person name="Feng Y."/>
            <person name="Jiang X."/>
            <person name="Zhu D."/>
            <person name="Xiang H."/>
            <person name="Feng X."/>
            <person name="Li S."/>
            <person name="Wang J."/>
            <person name="Zhang G."/>
            <person name="Kronforst M.R."/>
            <person name="Wang W."/>
        </authorList>
    </citation>
    <scope>NUCLEOTIDE SEQUENCE [LARGE SCALE GENOMIC DNA]</scope>
    <source>
        <strain evidence="8">Ya'a_city_454_Pm</strain>
        <tissue evidence="8">Whole body</tissue>
    </source>
</reference>
<evidence type="ECO:0000256" key="4">
    <source>
        <dbReference type="ARBA" id="ARBA00068096"/>
    </source>
</evidence>
<keyword evidence="8" id="KW-0378">Hydrolase</keyword>
<dbReference type="PROSITE" id="PS50240">
    <property type="entry name" value="TRYPSIN_DOM"/>
    <property type="match status" value="1"/>
</dbReference>
<dbReference type="GO" id="GO:0004252">
    <property type="term" value="F:serine-type endopeptidase activity"/>
    <property type="evidence" value="ECO:0007669"/>
    <property type="project" value="InterPro"/>
</dbReference>
<gene>
    <name evidence="8" type="ORF">RR48_02313</name>
</gene>
<proteinExistence type="predicted"/>
<keyword evidence="6" id="KW-0472">Membrane</keyword>
<dbReference type="EMBL" id="KQ459805">
    <property type="protein sequence ID" value="KPJ19885.1"/>
    <property type="molecule type" value="Genomic_DNA"/>
</dbReference>
<dbReference type="Pfam" id="PF00089">
    <property type="entry name" value="Trypsin"/>
    <property type="match status" value="1"/>
</dbReference>
<evidence type="ECO:0000313" key="8">
    <source>
        <dbReference type="EMBL" id="KPJ19885.1"/>
    </source>
</evidence>
<keyword evidence="3" id="KW-1015">Disulfide bond</keyword>
<dbReference type="PRINTS" id="PR00722">
    <property type="entry name" value="CHYMOTRYPSIN"/>
</dbReference>
<dbReference type="STRING" id="76193.A0A0N1IAR8"/>
<evidence type="ECO:0000256" key="1">
    <source>
        <dbReference type="ARBA" id="ARBA00004613"/>
    </source>
</evidence>
<feature type="transmembrane region" description="Helical" evidence="6">
    <location>
        <begin position="20"/>
        <end position="39"/>
    </location>
</feature>
<dbReference type="Proteomes" id="UP000053240">
    <property type="component" value="Unassembled WGS sequence"/>
</dbReference>
<dbReference type="PANTHER" id="PTHR24258:SF129">
    <property type="entry name" value="LP15124P-RELATED"/>
    <property type="match status" value="1"/>
</dbReference>
<dbReference type="InterPro" id="IPR009003">
    <property type="entry name" value="Peptidase_S1_PA"/>
</dbReference>
<dbReference type="InParanoid" id="A0A0N1IAR8"/>
<dbReference type="Pfam" id="PF18322">
    <property type="entry name" value="CLIP_1"/>
    <property type="match status" value="1"/>
</dbReference>